<reference evidence="2" key="1">
    <citation type="journal article" date="2020" name="Mol. Plant Microbe">
        <title>Rhizobial microsymbionts of the narrowly endemic Oxytropis species growing in Kamchatka are characterized by significant genetic diversity and possess a set of genes that are associated with T3SS and T6SS secretion systems and can affect the development of symbiosis.</title>
        <authorList>
            <person name="Safronova V."/>
            <person name="Guro P."/>
            <person name="Sazanova A."/>
            <person name="Kuznetsova I."/>
            <person name="Belimov A."/>
            <person name="Yakubov V."/>
            <person name="Chirak E."/>
            <person name="Afonin A."/>
            <person name="Gogolev Y."/>
            <person name="Andronov E."/>
            <person name="Tikhonovich I."/>
        </authorList>
    </citation>
    <scope>NUCLEOTIDE SEQUENCE [LARGE SCALE GENOMIC DNA]</scope>
    <source>
        <strain evidence="2">583</strain>
    </source>
</reference>
<name>A0A7G6SL53_9HYPH</name>
<dbReference type="AlphaFoldDB" id="A0A7G6SL53"/>
<gene>
    <name evidence="1" type="ORF">HB778_18460</name>
</gene>
<evidence type="ECO:0000313" key="2">
    <source>
        <dbReference type="Proteomes" id="UP000515465"/>
    </source>
</evidence>
<proteinExistence type="predicted"/>
<dbReference type="EMBL" id="CP050296">
    <property type="protein sequence ID" value="QND55235.1"/>
    <property type="molecule type" value="Genomic_DNA"/>
</dbReference>
<accession>A0A7G6SL53</accession>
<dbReference type="Proteomes" id="UP000515465">
    <property type="component" value="Chromosome"/>
</dbReference>
<sequence length="154" mass="16529">MSRVIKAARLELDGVTEPTLNGATAHAMRKDRASCADITNLNSGRQHANRFGVALDFVSASDPNLLLHIQARRLDAGMGGSCRPALFAVTGLHRHCATWRTQRKTLPAAGHSALPCLRNVGAVAPDAVLVAGECGCVSCWSKTSLKWSRRCVQR</sequence>
<organism evidence="1 2">
    <name type="scientific">Mesorhizobium huakuii</name>
    <dbReference type="NCBI Taxonomy" id="28104"/>
    <lineage>
        <taxon>Bacteria</taxon>
        <taxon>Pseudomonadati</taxon>
        <taxon>Pseudomonadota</taxon>
        <taxon>Alphaproteobacteria</taxon>
        <taxon>Hyphomicrobiales</taxon>
        <taxon>Phyllobacteriaceae</taxon>
        <taxon>Mesorhizobium</taxon>
    </lineage>
</organism>
<evidence type="ECO:0000313" key="1">
    <source>
        <dbReference type="EMBL" id="QND55235.1"/>
    </source>
</evidence>
<protein>
    <submittedName>
        <fullName evidence="1">Uncharacterized protein</fullName>
    </submittedName>
</protein>